<sequence length="411" mass="46296">MATFEHLPLELVDSILDEFGSVPIDPVSRRTLLACSLVCKSFTHHARRVLLADIKLTSWTSLSQVSSLYSIFESATSLGNYIRHLHFKFDNGNVHTNHIDLLFKALEDQSILERLTIECWYNGHAPLLPMPFKIMGQSLCDSLLRFGEFSSLTELYLKSLAIPVTSLSHFRNLKTLSVDSCSFRRPLGADADGQLKVDVFAKLESLYIIRCIVALNELLVSEVTPGSSQRRFKKLKTLHCQFTASSDVRYIWDLLTKFGAGILLENLELVEVSDFHVFLPIQAESFDLGRFNRLRSLKLGSKMTNPGGNFTGSTIDELLLPPYSANPLWRHSKLNIDATIIQLNSLIHHWRVLDAHLSSTVLHPSLRNARFSLQFRPDTGIDGVLAVKEIEALLEPKLHFKAIDVTISVDE</sequence>
<dbReference type="Proteomes" id="UP000724874">
    <property type="component" value="Unassembled WGS sequence"/>
</dbReference>
<name>A0A9P5TIJ0_GYMJU</name>
<reference evidence="1" key="1">
    <citation type="submission" date="2020-11" db="EMBL/GenBank/DDBJ databases">
        <authorList>
            <consortium name="DOE Joint Genome Institute"/>
            <person name="Ahrendt S."/>
            <person name="Riley R."/>
            <person name="Andreopoulos W."/>
            <person name="LaButti K."/>
            <person name="Pangilinan J."/>
            <person name="Ruiz-duenas F.J."/>
            <person name="Barrasa J.M."/>
            <person name="Sanchez-Garcia M."/>
            <person name="Camarero S."/>
            <person name="Miyauchi S."/>
            <person name="Serrano A."/>
            <person name="Linde D."/>
            <person name="Babiker R."/>
            <person name="Drula E."/>
            <person name="Ayuso-Fernandez I."/>
            <person name="Pacheco R."/>
            <person name="Padilla G."/>
            <person name="Ferreira P."/>
            <person name="Barriuso J."/>
            <person name="Kellner H."/>
            <person name="Castanera R."/>
            <person name="Alfaro M."/>
            <person name="Ramirez L."/>
            <person name="Pisabarro A.G."/>
            <person name="Kuo A."/>
            <person name="Tritt A."/>
            <person name="Lipzen A."/>
            <person name="He G."/>
            <person name="Yan M."/>
            <person name="Ng V."/>
            <person name="Cullen D."/>
            <person name="Martin F."/>
            <person name="Rosso M.-N."/>
            <person name="Henrissat B."/>
            <person name="Hibbett D."/>
            <person name="Martinez A.T."/>
            <person name="Grigoriev I.V."/>
        </authorList>
    </citation>
    <scope>NUCLEOTIDE SEQUENCE</scope>
    <source>
        <strain evidence="1">AH 44721</strain>
    </source>
</reference>
<organism evidence="1 2">
    <name type="scientific">Gymnopilus junonius</name>
    <name type="common">Spectacular rustgill mushroom</name>
    <name type="synonym">Gymnopilus spectabilis subsp. junonius</name>
    <dbReference type="NCBI Taxonomy" id="109634"/>
    <lineage>
        <taxon>Eukaryota</taxon>
        <taxon>Fungi</taxon>
        <taxon>Dikarya</taxon>
        <taxon>Basidiomycota</taxon>
        <taxon>Agaricomycotina</taxon>
        <taxon>Agaricomycetes</taxon>
        <taxon>Agaricomycetidae</taxon>
        <taxon>Agaricales</taxon>
        <taxon>Agaricineae</taxon>
        <taxon>Hymenogastraceae</taxon>
        <taxon>Gymnopilus</taxon>
    </lineage>
</organism>
<evidence type="ECO:0000313" key="2">
    <source>
        <dbReference type="Proteomes" id="UP000724874"/>
    </source>
</evidence>
<proteinExistence type="predicted"/>
<gene>
    <name evidence="1" type="ORF">CPB84DRAFT_1788608</name>
</gene>
<dbReference type="AlphaFoldDB" id="A0A9P5TIJ0"/>
<dbReference type="EMBL" id="JADNYJ010000104">
    <property type="protein sequence ID" value="KAF8885059.1"/>
    <property type="molecule type" value="Genomic_DNA"/>
</dbReference>
<keyword evidence="2" id="KW-1185">Reference proteome</keyword>
<dbReference type="SUPFAM" id="SSF52047">
    <property type="entry name" value="RNI-like"/>
    <property type="match status" value="1"/>
</dbReference>
<evidence type="ECO:0008006" key="3">
    <source>
        <dbReference type="Google" id="ProtNLM"/>
    </source>
</evidence>
<evidence type="ECO:0000313" key="1">
    <source>
        <dbReference type="EMBL" id="KAF8885059.1"/>
    </source>
</evidence>
<dbReference type="OrthoDB" id="2745898at2759"/>
<protein>
    <recommendedName>
        <fullName evidence="3">F-box domain-containing protein</fullName>
    </recommendedName>
</protein>
<comment type="caution">
    <text evidence="1">The sequence shown here is derived from an EMBL/GenBank/DDBJ whole genome shotgun (WGS) entry which is preliminary data.</text>
</comment>
<accession>A0A9P5TIJ0</accession>